<accession>A0A0C9TNT2</accession>
<name>A0A0C9TNT2_SPHS4</name>
<protein>
    <submittedName>
        <fullName evidence="1">Uncharacterized protein</fullName>
    </submittedName>
</protein>
<organism evidence="1 2">
    <name type="scientific">Sphaerobolus stellatus (strain SS14)</name>
    <dbReference type="NCBI Taxonomy" id="990650"/>
    <lineage>
        <taxon>Eukaryota</taxon>
        <taxon>Fungi</taxon>
        <taxon>Dikarya</taxon>
        <taxon>Basidiomycota</taxon>
        <taxon>Agaricomycotina</taxon>
        <taxon>Agaricomycetes</taxon>
        <taxon>Phallomycetidae</taxon>
        <taxon>Geastrales</taxon>
        <taxon>Sphaerobolaceae</taxon>
        <taxon>Sphaerobolus</taxon>
    </lineage>
</organism>
<gene>
    <name evidence="1" type="ORF">M422DRAFT_266598</name>
</gene>
<keyword evidence="2" id="KW-1185">Reference proteome</keyword>
<reference evidence="1 2" key="1">
    <citation type="submission" date="2014-06" db="EMBL/GenBank/DDBJ databases">
        <title>Evolutionary Origins and Diversification of the Mycorrhizal Mutualists.</title>
        <authorList>
            <consortium name="DOE Joint Genome Institute"/>
            <consortium name="Mycorrhizal Genomics Consortium"/>
            <person name="Kohler A."/>
            <person name="Kuo A."/>
            <person name="Nagy L.G."/>
            <person name="Floudas D."/>
            <person name="Copeland A."/>
            <person name="Barry K.W."/>
            <person name="Cichocki N."/>
            <person name="Veneault-Fourrey C."/>
            <person name="LaButti K."/>
            <person name="Lindquist E.A."/>
            <person name="Lipzen A."/>
            <person name="Lundell T."/>
            <person name="Morin E."/>
            <person name="Murat C."/>
            <person name="Riley R."/>
            <person name="Ohm R."/>
            <person name="Sun H."/>
            <person name="Tunlid A."/>
            <person name="Henrissat B."/>
            <person name="Grigoriev I.V."/>
            <person name="Hibbett D.S."/>
            <person name="Martin F."/>
        </authorList>
    </citation>
    <scope>NUCLEOTIDE SEQUENCE [LARGE SCALE GENOMIC DNA]</scope>
    <source>
        <strain evidence="1 2">SS14</strain>
    </source>
</reference>
<dbReference type="EMBL" id="KN837238">
    <property type="protein sequence ID" value="KIJ31698.1"/>
    <property type="molecule type" value="Genomic_DNA"/>
</dbReference>
<dbReference type="AlphaFoldDB" id="A0A0C9TNT2"/>
<dbReference type="OrthoDB" id="2799068at2759"/>
<proteinExistence type="predicted"/>
<evidence type="ECO:0000313" key="2">
    <source>
        <dbReference type="Proteomes" id="UP000054279"/>
    </source>
</evidence>
<dbReference type="Proteomes" id="UP000054279">
    <property type="component" value="Unassembled WGS sequence"/>
</dbReference>
<sequence>MKYMVDSIRDSCLALLTSILPVSLEGFDSSKSGSNRFMYLELAEKFNVRFLLPGGYYKLCQLSEERLKKYDVPTDFTLKYYRGRQALQPLCAGFVNDVIATSGPRNQWCCSASWSDVLKTAHKDLRDPTFLSGPPNPLKWILEWKEDRTMLAGVCRRCRKQFLAAIDTYRQNIWESLPQMFGIGSSWEELEVMKVVNYPVPAPASLSSSS</sequence>
<evidence type="ECO:0000313" key="1">
    <source>
        <dbReference type="EMBL" id="KIJ31698.1"/>
    </source>
</evidence>
<dbReference type="HOGENOM" id="CLU_1310793_0_0_1"/>